<reference evidence="3" key="1">
    <citation type="journal article" date="2020" name="Stud. Mycol.">
        <title>101 Dothideomycetes genomes: a test case for predicting lifestyles and emergence of pathogens.</title>
        <authorList>
            <person name="Haridas S."/>
            <person name="Albert R."/>
            <person name="Binder M."/>
            <person name="Bloem J."/>
            <person name="Labutti K."/>
            <person name="Salamov A."/>
            <person name="Andreopoulos B."/>
            <person name="Baker S."/>
            <person name="Barry K."/>
            <person name="Bills G."/>
            <person name="Bluhm B."/>
            <person name="Cannon C."/>
            <person name="Castanera R."/>
            <person name="Culley D."/>
            <person name="Daum C."/>
            <person name="Ezra D."/>
            <person name="Gonzalez J."/>
            <person name="Henrissat B."/>
            <person name="Kuo A."/>
            <person name="Liang C."/>
            <person name="Lipzen A."/>
            <person name="Lutzoni F."/>
            <person name="Magnuson J."/>
            <person name="Mondo S."/>
            <person name="Nolan M."/>
            <person name="Ohm R."/>
            <person name="Pangilinan J."/>
            <person name="Park H.-J."/>
            <person name="Ramirez L."/>
            <person name="Alfaro M."/>
            <person name="Sun H."/>
            <person name="Tritt A."/>
            <person name="Yoshinaga Y."/>
            <person name="Zwiers L.-H."/>
            <person name="Turgeon B."/>
            <person name="Goodwin S."/>
            <person name="Spatafora J."/>
            <person name="Crous P."/>
            <person name="Grigoriev I."/>
        </authorList>
    </citation>
    <scope>NUCLEOTIDE SEQUENCE</scope>
    <source>
        <strain evidence="3">ATCC 74209</strain>
    </source>
</reference>
<name>A0A9P4JQ47_9PLEO</name>
<feature type="chain" id="PRO_5040224745" description="Lipocalin-like domain-containing protein" evidence="1">
    <location>
        <begin position="26"/>
        <end position="162"/>
    </location>
</feature>
<comment type="caution">
    <text evidence="3">The sequence shown here is derived from an EMBL/GenBank/DDBJ whole genome shotgun (WGS) entry which is preliminary data.</text>
</comment>
<protein>
    <recommendedName>
        <fullName evidence="2">Lipocalin-like domain-containing protein</fullName>
    </recommendedName>
</protein>
<gene>
    <name evidence="3" type="ORF">GQ43DRAFT_438908</name>
</gene>
<sequence>MVDLTNARETLIGTWKLLSVVAVLASNLTHIVDEPLGPTPFGRITFTPSNYMHAFLTSPWNAYPNLNTSSWNETSAEEKLKITGNMTTYMGYWELDEKEEVVRTRVDMALFTKWTGTLQRREYVMAQDGNRTLLTLQASVGERDGIRIVRNITWEKCDEKGC</sequence>
<dbReference type="AlphaFoldDB" id="A0A9P4JQ47"/>
<feature type="domain" description="Lipocalin-like" evidence="2">
    <location>
        <begin position="12"/>
        <end position="157"/>
    </location>
</feature>
<keyword evidence="4" id="KW-1185">Reference proteome</keyword>
<dbReference type="OrthoDB" id="3904217at2759"/>
<keyword evidence="1" id="KW-0732">Signal</keyword>
<evidence type="ECO:0000259" key="2">
    <source>
        <dbReference type="Pfam" id="PF13924"/>
    </source>
</evidence>
<accession>A0A9P4JQ47</accession>
<proteinExistence type="predicted"/>
<dbReference type="InterPro" id="IPR024311">
    <property type="entry name" value="Lipocalin-like"/>
</dbReference>
<dbReference type="Proteomes" id="UP000799536">
    <property type="component" value="Unassembled WGS sequence"/>
</dbReference>
<organism evidence="3 4">
    <name type="scientific">Delitschia confertaspora ATCC 74209</name>
    <dbReference type="NCBI Taxonomy" id="1513339"/>
    <lineage>
        <taxon>Eukaryota</taxon>
        <taxon>Fungi</taxon>
        <taxon>Dikarya</taxon>
        <taxon>Ascomycota</taxon>
        <taxon>Pezizomycotina</taxon>
        <taxon>Dothideomycetes</taxon>
        <taxon>Pleosporomycetidae</taxon>
        <taxon>Pleosporales</taxon>
        <taxon>Delitschiaceae</taxon>
        <taxon>Delitschia</taxon>
    </lineage>
</organism>
<dbReference type="Pfam" id="PF13924">
    <property type="entry name" value="Lipocalin_5"/>
    <property type="match status" value="1"/>
</dbReference>
<evidence type="ECO:0000256" key="1">
    <source>
        <dbReference type="SAM" id="SignalP"/>
    </source>
</evidence>
<dbReference type="EMBL" id="ML993906">
    <property type="protein sequence ID" value="KAF2203327.1"/>
    <property type="molecule type" value="Genomic_DNA"/>
</dbReference>
<evidence type="ECO:0000313" key="3">
    <source>
        <dbReference type="EMBL" id="KAF2203327.1"/>
    </source>
</evidence>
<feature type="signal peptide" evidence="1">
    <location>
        <begin position="1"/>
        <end position="25"/>
    </location>
</feature>
<evidence type="ECO:0000313" key="4">
    <source>
        <dbReference type="Proteomes" id="UP000799536"/>
    </source>
</evidence>